<dbReference type="NCBIfam" id="TIGR00277">
    <property type="entry name" value="HDIG"/>
    <property type="match status" value="1"/>
</dbReference>
<dbReference type="KEGG" id="mehf:MmiHf6_01280"/>
<proteinExistence type="predicted"/>
<dbReference type="InterPro" id="IPR003607">
    <property type="entry name" value="HD/PDEase_dom"/>
</dbReference>
<dbReference type="PANTHER" id="PTHR38659">
    <property type="entry name" value="METAL-DEPENDENT PHOSPHOHYDROLASE"/>
    <property type="match status" value="1"/>
</dbReference>
<protein>
    <recommendedName>
        <fullName evidence="1">HD domain-containing protein</fullName>
    </recommendedName>
</protein>
<dbReference type="RefSeq" id="WP_316557809.1">
    <property type="nucleotide sequence ID" value="NZ_CP131059.1"/>
</dbReference>
<evidence type="ECO:0000313" key="3">
    <source>
        <dbReference type="Proteomes" id="UP001302978"/>
    </source>
</evidence>
<sequence length="169" mass="18895">MTSREEALQILKDEGCEDKVIQHCITVADKAMEIAKKNVAKGRDVDLHLVEIGGLLHDLGRAKNHDMTHAVVGVELAKKHGVEKPVLEIIKKHIGAGITREEAAYFGLPDDDYIPRTWEEKIVAHADNLVKGTKVITLEKRNKILTETGADEEIRERINKLAHEVDPDE</sequence>
<dbReference type="EMBL" id="CP131059">
    <property type="protein sequence ID" value="WNY22843.1"/>
    <property type="molecule type" value="Genomic_DNA"/>
</dbReference>
<accession>A0AA96UZB8</accession>
<evidence type="ECO:0000259" key="1">
    <source>
        <dbReference type="PROSITE" id="PS51831"/>
    </source>
</evidence>
<dbReference type="CDD" id="cd00077">
    <property type="entry name" value="HDc"/>
    <property type="match status" value="1"/>
</dbReference>
<dbReference type="SUPFAM" id="SSF109604">
    <property type="entry name" value="HD-domain/PDEase-like"/>
    <property type="match status" value="1"/>
</dbReference>
<dbReference type="PANTHER" id="PTHR38659:SF2">
    <property type="entry name" value="HDIG DOMAIN PROTEIN"/>
    <property type="match status" value="1"/>
</dbReference>
<organism evidence="2 3">
    <name type="scientific">Methanimicrococcus hongohii</name>
    <dbReference type="NCBI Taxonomy" id="3028295"/>
    <lineage>
        <taxon>Archaea</taxon>
        <taxon>Methanobacteriati</taxon>
        <taxon>Methanobacteriota</taxon>
        <taxon>Stenosarchaea group</taxon>
        <taxon>Methanomicrobia</taxon>
        <taxon>Methanosarcinales</taxon>
        <taxon>Methanosarcinaceae</taxon>
        <taxon>Methanimicrococcus</taxon>
    </lineage>
</organism>
<dbReference type="Gene3D" id="1.10.3210.10">
    <property type="entry name" value="Hypothetical protein af1432"/>
    <property type="match status" value="1"/>
</dbReference>
<dbReference type="Proteomes" id="UP001302978">
    <property type="component" value="Chromosome"/>
</dbReference>
<name>A0AA96UZB8_9EURY</name>
<dbReference type="SMART" id="SM00471">
    <property type="entry name" value="HDc"/>
    <property type="match status" value="1"/>
</dbReference>
<dbReference type="Pfam" id="PF01966">
    <property type="entry name" value="HD"/>
    <property type="match status" value="1"/>
</dbReference>
<evidence type="ECO:0000313" key="2">
    <source>
        <dbReference type="EMBL" id="WNY22843.1"/>
    </source>
</evidence>
<dbReference type="InterPro" id="IPR006674">
    <property type="entry name" value="HD_domain"/>
</dbReference>
<keyword evidence="3" id="KW-1185">Reference proteome</keyword>
<dbReference type="AlphaFoldDB" id="A0AA96UZB8"/>
<feature type="domain" description="HD" evidence="1">
    <location>
        <begin position="20"/>
        <end position="132"/>
    </location>
</feature>
<gene>
    <name evidence="2" type="ORF">MmiHf6_01280</name>
</gene>
<dbReference type="InterPro" id="IPR006675">
    <property type="entry name" value="HDIG_dom"/>
</dbReference>
<dbReference type="PROSITE" id="PS51831">
    <property type="entry name" value="HD"/>
    <property type="match status" value="1"/>
</dbReference>
<reference evidence="2 3" key="1">
    <citation type="submission" date="2023-07" db="EMBL/GenBank/DDBJ databases">
        <title>Closed genoem sequence of Methanomicrococcus sp. Hf6.</title>
        <authorList>
            <person name="Poehlein A."/>
            <person name="Protasov E."/>
            <person name="Platt K."/>
            <person name="Reeh H."/>
            <person name="Daniel R."/>
            <person name="Brune A."/>
        </authorList>
    </citation>
    <scope>NUCLEOTIDE SEQUENCE [LARGE SCALE GENOMIC DNA]</scope>
    <source>
        <strain evidence="2 3">Hf6</strain>
    </source>
</reference>
<dbReference type="GeneID" id="85194561"/>